<gene>
    <name evidence="1" type="ORF">CANTEDRAFT_116440</name>
</gene>
<evidence type="ECO:0000313" key="1">
    <source>
        <dbReference type="EMBL" id="EGV60389.1"/>
    </source>
</evidence>
<organism evidence="2">
    <name type="scientific">Candida tenuis (strain ATCC 10573 / BCRC 21748 / CBS 615 / JCM 9827 / NBRC 10315 / NRRL Y-1498 / VKM Y-70)</name>
    <name type="common">Yeast</name>
    <name type="synonym">Yamadazyma tenuis</name>
    <dbReference type="NCBI Taxonomy" id="590646"/>
    <lineage>
        <taxon>Eukaryota</taxon>
        <taxon>Fungi</taxon>
        <taxon>Dikarya</taxon>
        <taxon>Ascomycota</taxon>
        <taxon>Saccharomycotina</taxon>
        <taxon>Pichiomycetes</taxon>
        <taxon>Debaryomycetaceae</taxon>
        <taxon>Yamadazyma</taxon>
    </lineage>
</organism>
<dbReference type="AlphaFoldDB" id="G3BDV3"/>
<evidence type="ECO:0000313" key="2">
    <source>
        <dbReference type="Proteomes" id="UP000000707"/>
    </source>
</evidence>
<name>G3BDV3_CANTC</name>
<proteinExistence type="predicted"/>
<keyword evidence="2" id="KW-1185">Reference proteome</keyword>
<protein>
    <submittedName>
        <fullName evidence="1">Uncharacterized protein</fullName>
    </submittedName>
</protein>
<sequence>MLFELTNILGPQILVGLNRLNFILNQMITSPYLLETSPLTVQKVLELQYTILSAFDEAETEAKQLVFEYRFDLLAAWSVLSRRSETNVSKQMEKLGEISRELNCELEII</sequence>
<dbReference type="EMBL" id="GL996528">
    <property type="protein sequence ID" value="EGV60389.1"/>
    <property type="molecule type" value="Genomic_DNA"/>
</dbReference>
<dbReference type="HOGENOM" id="CLU_2183622_0_0_1"/>
<reference evidence="1 2" key="1">
    <citation type="journal article" date="2011" name="Proc. Natl. Acad. Sci. U.S.A.">
        <title>Comparative genomics of xylose-fermenting fungi for enhanced biofuel production.</title>
        <authorList>
            <person name="Wohlbach D.J."/>
            <person name="Kuo A."/>
            <person name="Sato T.K."/>
            <person name="Potts K.M."/>
            <person name="Salamov A.A."/>
            <person name="LaButti K.M."/>
            <person name="Sun H."/>
            <person name="Clum A."/>
            <person name="Pangilinan J.L."/>
            <person name="Lindquist E.A."/>
            <person name="Lucas S."/>
            <person name="Lapidus A."/>
            <person name="Jin M."/>
            <person name="Gunawan C."/>
            <person name="Balan V."/>
            <person name="Dale B.E."/>
            <person name="Jeffries T.W."/>
            <person name="Zinkel R."/>
            <person name="Barry K.W."/>
            <person name="Grigoriev I.V."/>
            <person name="Gasch A.P."/>
        </authorList>
    </citation>
    <scope>NUCLEOTIDE SEQUENCE [LARGE SCALE GENOMIC DNA]</scope>
    <source>
        <strain evidence="2">ATCC 10573 / BCRC 21748 / CBS 615 / JCM 9827 / NBRC 10315 / NRRL Y-1498 / VKM Y-70</strain>
    </source>
</reference>
<dbReference type="Proteomes" id="UP000000707">
    <property type="component" value="Unassembled WGS sequence"/>
</dbReference>
<dbReference type="OrthoDB" id="6417021at2759"/>
<accession>G3BDV3</accession>